<dbReference type="CDD" id="cd07557">
    <property type="entry name" value="trimeric_dUTPase"/>
    <property type="match status" value="1"/>
</dbReference>
<dbReference type="PANTHER" id="PTHR11241">
    <property type="entry name" value="DEOXYURIDINE 5'-TRIPHOSPHATE NUCLEOTIDOHYDROLASE"/>
    <property type="match status" value="1"/>
</dbReference>
<gene>
    <name evidence="7" type="ORF">UR64_C0002G0101</name>
</gene>
<dbReference type="NCBIfam" id="NF001862">
    <property type="entry name" value="PRK00601.1"/>
    <property type="match status" value="1"/>
</dbReference>
<evidence type="ECO:0000256" key="3">
    <source>
        <dbReference type="ARBA" id="ARBA00022801"/>
    </source>
</evidence>
<dbReference type="InterPro" id="IPR008181">
    <property type="entry name" value="dUTPase"/>
</dbReference>
<dbReference type="PANTHER" id="PTHR11241:SF0">
    <property type="entry name" value="DEOXYURIDINE 5'-TRIPHOSPHATE NUCLEOTIDOHYDROLASE"/>
    <property type="match status" value="1"/>
</dbReference>
<sequence>MLGYMKIKIKKLKENAKLPSYAHVGDVGMDLYAMETVTIKPMEHYRFFHGFAMEFPVGNAAIVMDKSSISKAGLIHMGGVFDAGYRGEYNTHLVNLGSEPYTVEEGDKVSQLVIVPVVIAEIEETDTLSDSDRGLGAFGSTGKK</sequence>
<name>A0A0G0DV42_9BACT</name>
<comment type="caution">
    <text evidence="7">The sequence shown here is derived from an EMBL/GenBank/DDBJ whole genome shotgun (WGS) entry which is preliminary data.</text>
</comment>
<proteinExistence type="inferred from homology"/>
<evidence type="ECO:0000313" key="7">
    <source>
        <dbReference type="EMBL" id="KKP66885.1"/>
    </source>
</evidence>
<dbReference type="InterPro" id="IPR036157">
    <property type="entry name" value="dUTPase-like_sf"/>
</dbReference>
<evidence type="ECO:0000313" key="8">
    <source>
        <dbReference type="Proteomes" id="UP000034952"/>
    </source>
</evidence>
<dbReference type="AlphaFoldDB" id="A0A0G0DV42"/>
<dbReference type="GO" id="GO:0006226">
    <property type="term" value="P:dUMP biosynthetic process"/>
    <property type="evidence" value="ECO:0007669"/>
    <property type="project" value="InterPro"/>
</dbReference>
<comment type="catalytic activity">
    <reaction evidence="5">
        <text>dUTP + H2O = dUMP + diphosphate + H(+)</text>
        <dbReference type="Rhea" id="RHEA:10248"/>
        <dbReference type="ChEBI" id="CHEBI:15377"/>
        <dbReference type="ChEBI" id="CHEBI:15378"/>
        <dbReference type="ChEBI" id="CHEBI:33019"/>
        <dbReference type="ChEBI" id="CHEBI:61555"/>
        <dbReference type="ChEBI" id="CHEBI:246422"/>
        <dbReference type="EC" id="3.6.1.23"/>
    </reaction>
</comment>
<keyword evidence="4" id="KW-0546">Nucleotide metabolism</keyword>
<accession>A0A0G0DV42</accession>
<dbReference type="GO" id="GO:0000287">
    <property type="term" value="F:magnesium ion binding"/>
    <property type="evidence" value="ECO:0007669"/>
    <property type="project" value="InterPro"/>
</dbReference>
<protein>
    <recommendedName>
        <fullName evidence="2">dUTP diphosphatase</fullName>
        <ecNumber evidence="2">3.6.1.23</ecNumber>
    </recommendedName>
</protein>
<reference evidence="7 8" key="1">
    <citation type="journal article" date="2015" name="Nature">
        <title>rRNA introns, odd ribosomes, and small enigmatic genomes across a large radiation of phyla.</title>
        <authorList>
            <person name="Brown C.T."/>
            <person name="Hug L.A."/>
            <person name="Thomas B.C."/>
            <person name="Sharon I."/>
            <person name="Castelle C.J."/>
            <person name="Singh A."/>
            <person name="Wilkins M.J."/>
            <person name="Williams K.H."/>
            <person name="Banfield J.F."/>
        </authorList>
    </citation>
    <scope>NUCLEOTIDE SEQUENCE [LARGE SCALE GENOMIC DNA]</scope>
</reference>
<dbReference type="EC" id="3.6.1.23" evidence="2"/>
<dbReference type="SUPFAM" id="SSF51283">
    <property type="entry name" value="dUTPase-like"/>
    <property type="match status" value="1"/>
</dbReference>
<dbReference type="GO" id="GO:0004170">
    <property type="term" value="F:dUTP diphosphatase activity"/>
    <property type="evidence" value="ECO:0007669"/>
    <property type="project" value="UniProtKB-EC"/>
</dbReference>
<dbReference type="Gene3D" id="2.70.40.10">
    <property type="match status" value="1"/>
</dbReference>
<evidence type="ECO:0000259" key="6">
    <source>
        <dbReference type="Pfam" id="PF00692"/>
    </source>
</evidence>
<evidence type="ECO:0000256" key="5">
    <source>
        <dbReference type="ARBA" id="ARBA00047686"/>
    </source>
</evidence>
<evidence type="ECO:0000256" key="1">
    <source>
        <dbReference type="ARBA" id="ARBA00006581"/>
    </source>
</evidence>
<dbReference type="Pfam" id="PF00692">
    <property type="entry name" value="dUTPase"/>
    <property type="match status" value="1"/>
</dbReference>
<organism evidence="7 8">
    <name type="scientific">Candidatus Nomurabacteria bacterium GW2011_GWE1_35_16</name>
    <dbReference type="NCBI Taxonomy" id="1618761"/>
    <lineage>
        <taxon>Bacteria</taxon>
        <taxon>Candidatus Nomuraibacteriota</taxon>
    </lineage>
</organism>
<dbReference type="GO" id="GO:0046081">
    <property type="term" value="P:dUTP catabolic process"/>
    <property type="evidence" value="ECO:0007669"/>
    <property type="project" value="InterPro"/>
</dbReference>
<dbReference type="NCBIfam" id="TIGR00576">
    <property type="entry name" value="dut"/>
    <property type="match status" value="1"/>
</dbReference>
<keyword evidence="3 7" id="KW-0378">Hydrolase</keyword>
<comment type="similarity">
    <text evidence="1">Belongs to the dUTPase family.</text>
</comment>
<dbReference type="Proteomes" id="UP000034952">
    <property type="component" value="Unassembled WGS sequence"/>
</dbReference>
<dbReference type="InterPro" id="IPR033704">
    <property type="entry name" value="dUTPase_trimeric"/>
</dbReference>
<dbReference type="InterPro" id="IPR029054">
    <property type="entry name" value="dUTPase-like"/>
</dbReference>
<dbReference type="EMBL" id="LBPY01000002">
    <property type="protein sequence ID" value="KKP66885.1"/>
    <property type="molecule type" value="Genomic_DNA"/>
</dbReference>
<evidence type="ECO:0000256" key="4">
    <source>
        <dbReference type="ARBA" id="ARBA00023080"/>
    </source>
</evidence>
<evidence type="ECO:0000256" key="2">
    <source>
        <dbReference type="ARBA" id="ARBA00012379"/>
    </source>
</evidence>
<feature type="domain" description="dUTPase-like" evidence="6">
    <location>
        <begin position="15"/>
        <end position="142"/>
    </location>
</feature>